<dbReference type="AlphaFoldDB" id="A0ABD3DQG5"/>
<keyword evidence="1" id="KW-1133">Transmembrane helix</keyword>
<protein>
    <submittedName>
        <fullName evidence="2">Uncharacterized protein</fullName>
    </submittedName>
</protein>
<reference evidence="3" key="1">
    <citation type="journal article" date="2024" name="IScience">
        <title>Strigolactones Initiate the Formation of Haustorium-like Structures in Castilleja.</title>
        <authorList>
            <person name="Buerger M."/>
            <person name="Peterson D."/>
            <person name="Chory J."/>
        </authorList>
    </citation>
    <scope>NUCLEOTIDE SEQUENCE [LARGE SCALE GENOMIC DNA]</scope>
</reference>
<keyword evidence="3" id="KW-1185">Reference proteome</keyword>
<dbReference type="Proteomes" id="UP001632038">
    <property type="component" value="Unassembled WGS sequence"/>
</dbReference>
<accession>A0ABD3DQG5</accession>
<organism evidence="2 3">
    <name type="scientific">Castilleja foliolosa</name>
    <dbReference type="NCBI Taxonomy" id="1961234"/>
    <lineage>
        <taxon>Eukaryota</taxon>
        <taxon>Viridiplantae</taxon>
        <taxon>Streptophyta</taxon>
        <taxon>Embryophyta</taxon>
        <taxon>Tracheophyta</taxon>
        <taxon>Spermatophyta</taxon>
        <taxon>Magnoliopsida</taxon>
        <taxon>eudicotyledons</taxon>
        <taxon>Gunneridae</taxon>
        <taxon>Pentapetalae</taxon>
        <taxon>asterids</taxon>
        <taxon>lamiids</taxon>
        <taxon>Lamiales</taxon>
        <taxon>Orobanchaceae</taxon>
        <taxon>Pedicularideae</taxon>
        <taxon>Castillejinae</taxon>
        <taxon>Castilleja</taxon>
    </lineage>
</organism>
<evidence type="ECO:0000313" key="2">
    <source>
        <dbReference type="EMBL" id="KAL3644480.1"/>
    </source>
</evidence>
<evidence type="ECO:0000313" key="3">
    <source>
        <dbReference type="Proteomes" id="UP001632038"/>
    </source>
</evidence>
<dbReference type="EMBL" id="JAVIJP010000013">
    <property type="protein sequence ID" value="KAL3644480.1"/>
    <property type="molecule type" value="Genomic_DNA"/>
</dbReference>
<proteinExistence type="predicted"/>
<feature type="transmembrane region" description="Helical" evidence="1">
    <location>
        <begin position="122"/>
        <end position="139"/>
    </location>
</feature>
<evidence type="ECO:0000256" key="1">
    <source>
        <dbReference type="SAM" id="Phobius"/>
    </source>
</evidence>
<gene>
    <name evidence="2" type="ORF">CASFOL_009660</name>
</gene>
<name>A0ABD3DQG5_9LAMI</name>
<keyword evidence="1" id="KW-0812">Transmembrane</keyword>
<sequence>MPLRRSKSETHIDIINPDMDYSLEKKMSLTSPPAEEEVGYKSKTEDISNPSLMVVSPSYLTFTIQSKASVILENLISLSMDVNLKMKVSNVTYVAALSMTCLFVSSENVAHGIKFSKRSLKWVVYAAIWIVLSAAVTPLEGRNTSPDSLIGNSCRSVSTTYFRYHAILCANTFAVKPKFT</sequence>
<keyword evidence="1" id="KW-0472">Membrane</keyword>
<comment type="caution">
    <text evidence="2">The sequence shown here is derived from an EMBL/GenBank/DDBJ whole genome shotgun (WGS) entry which is preliminary data.</text>
</comment>